<reference evidence="2" key="2">
    <citation type="submission" date="2021-12" db="EMBL/GenBank/DDBJ databases">
        <title>Resequencing data analysis of finger millet.</title>
        <authorList>
            <person name="Hatakeyama M."/>
            <person name="Aluri S."/>
            <person name="Balachadran M.T."/>
            <person name="Sivarajan S.R."/>
            <person name="Poveda L."/>
            <person name="Shimizu-Inatsugi R."/>
            <person name="Schlapbach R."/>
            <person name="Sreeman S.M."/>
            <person name="Shimizu K.K."/>
        </authorList>
    </citation>
    <scope>NUCLEOTIDE SEQUENCE</scope>
</reference>
<evidence type="ECO:0000256" key="1">
    <source>
        <dbReference type="SAM" id="MobiDB-lite"/>
    </source>
</evidence>
<name>A0AAV5CZK4_ELECO</name>
<gene>
    <name evidence="2" type="primary">ga21611</name>
    <name evidence="2" type="ORF">PR202_ga21611</name>
</gene>
<accession>A0AAV5CZK4</accession>
<dbReference type="Proteomes" id="UP001054889">
    <property type="component" value="Unassembled WGS sequence"/>
</dbReference>
<comment type="caution">
    <text evidence="2">The sequence shown here is derived from an EMBL/GenBank/DDBJ whole genome shotgun (WGS) entry which is preliminary data.</text>
</comment>
<feature type="region of interest" description="Disordered" evidence="1">
    <location>
        <begin position="58"/>
        <end position="84"/>
    </location>
</feature>
<protein>
    <submittedName>
        <fullName evidence="2">Uncharacterized protein</fullName>
    </submittedName>
</protein>
<evidence type="ECO:0000313" key="3">
    <source>
        <dbReference type="Proteomes" id="UP001054889"/>
    </source>
</evidence>
<organism evidence="2 3">
    <name type="scientific">Eleusine coracana subsp. coracana</name>
    <dbReference type="NCBI Taxonomy" id="191504"/>
    <lineage>
        <taxon>Eukaryota</taxon>
        <taxon>Viridiplantae</taxon>
        <taxon>Streptophyta</taxon>
        <taxon>Embryophyta</taxon>
        <taxon>Tracheophyta</taxon>
        <taxon>Spermatophyta</taxon>
        <taxon>Magnoliopsida</taxon>
        <taxon>Liliopsida</taxon>
        <taxon>Poales</taxon>
        <taxon>Poaceae</taxon>
        <taxon>PACMAD clade</taxon>
        <taxon>Chloridoideae</taxon>
        <taxon>Cynodonteae</taxon>
        <taxon>Eleusininae</taxon>
        <taxon>Eleusine</taxon>
    </lineage>
</organism>
<sequence>MAHGGRRLRRVGDSCPIALDAAAARLKRVDCNDVSGSGTRCGQLQAELGARVHRCRDPGRVRLRPPRRLLPSDSRHRSGKKRTI</sequence>
<evidence type="ECO:0000313" key="2">
    <source>
        <dbReference type="EMBL" id="GJN04093.1"/>
    </source>
</evidence>
<dbReference type="AlphaFoldDB" id="A0AAV5CZK4"/>
<keyword evidence="3" id="KW-1185">Reference proteome</keyword>
<proteinExistence type="predicted"/>
<dbReference type="EMBL" id="BQKI01000010">
    <property type="protein sequence ID" value="GJN04093.1"/>
    <property type="molecule type" value="Genomic_DNA"/>
</dbReference>
<reference evidence="2" key="1">
    <citation type="journal article" date="2018" name="DNA Res.">
        <title>Multiple hybrid de novo genome assembly of finger millet, an orphan allotetraploid crop.</title>
        <authorList>
            <person name="Hatakeyama M."/>
            <person name="Aluri S."/>
            <person name="Balachadran M.T."/>
            <person name="Sivarajan S.R."/>
            <person name="Patrignani A."/>
            <person name="Gruter S."/>
            <person name="Poveda L."/>
            <person name="Shimizu-Inatsugi R."/>
            <person name="Baeten J."/>
            <person name="Francoijs K.J."/>
            <person name="Nataraja K.N."/>
            <person name="Reddy Y.A.N."/>
            <person name="Phadnis S."/>
            <person name="Ravikumar R.L."/>
            <person name="Schlapbach R."/>
            <person name="Sreeman S.M."/>
            <person name="Shimizu K.K."/>
        </authorList>
    </citation>
    <scope>NUCLEOTIDE SEQUENCE</scope>
</reference>